<reference evidence="2" key="1">
    <citation type="journal article" date="2014" name="Int. J. Syst. Evol. Microbiol.">
        <title>Complete genome sequence of Corynebacterium casei LMG S-19264T (=DSM 44701T), isolated from a smear-ripened cheese.</title>
        <authorList>
            <consortium name="US DOE Joint Genome Institute (JGI-PGF)"/>
            <person name="Walter F."/>
            <person name="Albersmeier A."/>
            <person name="Kalinowski J."/>
            <person name="Ruckert C."/>
        </authorList>
    </citation>
    <scope>NUCLEOTIDE SEQUENCE</scope>
    <source>
        <strain evidence="2">JCM 31311</strain>
    </source>
</reference>
<evidence type="ECO:0000256" key="1">
    <source>
        <dbReference type="SAM" id="MobiDB-lite"/>
    </source>
</evidence>
<dbReference type="AlphaFoldDB" id="A0A918F2R2"/>
<comment type="caution">
    <text evidence="2">The sequence shown here is derived from an EMBL/GenBank/DDBJ whole genome shotgun (WGS) entry which is preliminary data.</text>
</comment>
<protein>
    <recommendedName>
        <fullName evidence="4">DUF2256 domain-containing protein</fullName>
    </recommendedName>
</protein>
<accession>A0A918F2R2</accession>
<keyword evidence="3" id="KW-1185">Reference proteome</keyword>
<dbReference type="PANTHER" id="PTHR37463:SF1">
    <property type="entry name" value="DUF2256 DOMAIN-CONTAINING PROTEIN"/>
    <property type="match status" value="1"/>
</dbReference>
<evidence type="ECO:0000313" key="3">
    <source>
        <dbReference type="Proteomes" id="UP000603865"/>
    </source>
</evidence>
<evidence type="ECO:0000313" key="2">
    <source>
        <dbReference type="EMBL" id="GGR01888.1"/>
    </source>
</evidence>
<sequence length="63" mass="7480">MARQRHTDIMNAASMGHGKKPSERDSKICVACGRPFSWRKKWERDWEHVRYCSDRCRKAGKKD</sequence>
<name>A0A918F2R2_9DEIO</name>
<dbReference type="PANTHER" id="PTHR37463">
    <property type="entry name" value="GSL3115 PROTEIN"/>
    <property type="match status" value="1"/>
</dbReference>
<evidence type="ECO:0008006" key="4">
    <source>
        <dbReference type="Google" id="ProtNLM"/>
    </source>
</evidence>
<feature type="region of interest" description="Disordered" evidence="1">
    <location>
        <begin position="1"/>
        <end position="24"/>
    </location>
</feature>
<organism evidence="2 3">
    <name type="scientific">Deinococcus ruber</name>
    <dbReference type="NCBI Taxonomy" id="1848197"/>
    <lineage>
        <taxon>Bacteria</taxon>
        <taxon>Thermotogati</taxon>
        <taxon>Deinococcota</taxon>
        <taxon>Deinococci</taxon>
        <taxon>Deinococcales</taxon>
        <taxon>Deinococcaceae</taxon>
        <taxon>Deinococcus</taxon>
    </lineage>
</organism>
<reference evidence="2" key="2">
    <citation type="submission" date="2020-09" db="EMBL/GenBank/DDBJ databases">
        <authorList>
            <person name="Sun Q."/>
            <person name="Ohkuma M."/>
        </authorList>
    </citation>
    <scope>NUCLEOTIDE SEQUENCE</scope>
    <source>
        <strain evidence="2">JCM 31311</strain>
    </source>
</reference>
<dbReference type="Proteomes" id="UP000603865">
    <property type="component" value="Unassembled WGS sequence"/>
</dbReference>
<proteinExistence type="predicted"/>
<gene>
    <name evidence="2" type="ORF">GCM10008957_13450</name>
</gene>
<dbReference type="InterPro" id="IPR017136">
    <property type="entry name" value="UCP037205"/>
</dbReference>
<dbReference type="Pfam" id="PF10013">
    <property type="entry name" value="DUF2256"/>
    <property type="match status" value="1"/>
</dbReference>
<dbReference type="EMBL" id="BMQL01000005">
    <property type="protein sequence ID" value="GGR01888.1"/>
    <property type="molecule type" value="Genomic_DNA"/>
</dbReference>